<feature type="domain" description="3'-5' exonuclease" evidence="5">
    <location>
        <begin position="408"/>
        <end position="600"/>
    </location>
</feature>
<dbReference type="HOGENOM" id="CLU_437604_0_0_1"/>
<dbReference type="PANTHER" id="PTHR47765:SF2">
    <property type="entry name" value="EXONUCLEASE MUT-7 HOMOLOG"/>
    <property type="match status" value="1"/>
</dbReference>
<dbReference type="InterPro" id="IPR052408">
    <property type="entry name" value="Exonuclease_MUT-7-like"/>
</dbReference>
<dbReference type="PANTHER" id="PTHR47765">
    <property type="entry name" value="3'-5' EXONUCLEASE DOMAIN-CONTAINING PROTEIN"/>
    <property type="match status" value="1"/>
</dbReference>
<dbReference type="FunCoup" id="B4N7C5">
    <property type="interactions" value="627"/>
</dbReference>
<dbReference type="STRING" id="7260.B4N7C5"/>
<dbReference type="KEGG" id="dwi:6646619"/>
<dbReference type="Proteomes" id="UP000007798">
    <property type="component" value="Unassembled WGS sequence"/>
</dbReference>
<evidence type="ECO:0000256" key="4">
    <source>
        <dbReference type="ARBA" id="ARBA00022839"/>
    </source>
</evidence>
<keyword evidence="2" id="KW-0479">Metal-binding</keyword>
<evidence type="ECO:0000256" key="3">
    <source>
        <dbReference type="ARBA" id="ARBA00022801"/>
    </source>
</evidence>
<dbReference type="OrthoDB" id="18193at2759"/>
<dbReference type="GO" id="GO:0046872">
    <property type="term" value="F:metal ion binding"/>
    <property type="evidence" value="ECO:0007669"/>
    <property type="project" value="UniProtKB-KW"/>
</dbReference>
<evidence type="ECO:0000259" key="5">
    <source>
        <dbReference type="SMART" id="SM00474"/>
    </source>
</evidence>
<dbReference type="eggNOG" id="KOG2207">
    <property type="taxonomic scope" value="Eukaryota"/>
</dbReference>
<reference evidence="6 7" key="1">
    <citation type="journal article" date="2007" name="Nature">
        <title>Evolution of genes and genomes on the Drosophila phylogeny.</title>
        <authorList>
            <consortium name="Drosophila 12 Genomes Consortium"/>
            <person name="Clark A.G."/>
            <person name="Eisen M.B."/>
            <person name="Smith D.R."/>
            <person name="Bergman C.M."/>
            <person name="Oliver B."/>
            <person name="Markow T.A."/>
            <person name="Kaufman T.C."/>
            <person name="Kellis M."/>
            <person name="Gelbart W."/>
            <person name="Iyer V.N."/>
            <person name="Pollard D.A."/>
            <person name="Sackton T.B."/>
            <person name="Larracuente A.M."/>
            <person name="Singh N.D."/>
            <person name="Abad J.P."/>
            <person name="Abt D.N."/>
            <person name="Adryan B."/>
            <person name="Aguade M."/>
            <person name="Akashi H."/>
            <person name="Anderson W.W."/>
            <person name="Aquadro C.F."/>
            <person name="Ardell D.H."/>
            <person name="Arguello R."/>
            <person name="Artieri C.G."/>
            <person name="Barbash D.A."/>
            <person name="Barker D."/>
            <person name="Barsanti P."/>
            <person name="Batterham P."/>
            <person name="Batzoglou S."/>
            <person name="Begun D."/>
            <person name="Bhutkar A."/>
            <person name="Blanco E."/>
            <person name="Bosak S.A."/>
            <person name="Bradley R.K."/>
            <person name="Brand A.D."/>
            <person name="Brent M.R."/>
            <person name="Brooks A.N."/>
            <person name="Brown R.H."/>
            <person name="Butlin R.K."/>
            <person name="Caggese C."/>
            <person name="Calvi B.R."/>
            <person name="Bernardo de Carvalho A."/>
            <person name="Caspi A."/>
            <person name="Castrezana S."/>
            <person name="Celniker S.E."/>
            <person name="Chang J.L."/>
            <person name="Chapple C."/>
            <person name="Chatterji S."/>
            <person name="Chinwalla A."/>
            <person name="Civetta A."/>
            <person name="Clifton S.W."/>
            <person name="Comeron J.M."/>
            <person name="Costello J.C."/>
            <person name="Coyne J.A."/>
            <person name="Daub J."/>
            <person name="David R.G."/>
            <person name="Delcher A.L."/>
            <person name="Delehaunty K."/>
            <person name="Do C.B."/>
            <person name="Ebling H."/>
            <person name="Edwards K."/>
            <person name="Eickbush T."/>
            <person name="Evans J.D."/>
            <person name="Filipski A."/>
            <person name="Findeiss S."/>
            <person name="Freyhult E."/>
            <person name="Fulton L."/>
            <person name="Fulton R."/>
            <person name="Garcia A.C."/>
            <person name="Gardiner A."/>
            <person name="Garfield D.A."/>
            <person name="Garvin B.E."/>
            <person name="Gibson G."/>
            <person name="Gilbert D."/>
            <person name="Gnerre S."/>
            <person name="Godfrey J."/>
            <person name="Good R."/>
            <person name="Gotea V."/>
            <person name="Gravely B."/>
            <person name="Greenberg A.J."/>
            <person name="Griffiths-Jones S."/>
            <person name="Gross S."/>
            <person name="Guigo R."/>
            <person name="Gustafson E.A."/>
            <person name="Haerty W."/>
            <person name="Hahn M.W."/>
            <person name="Halligan D.L."/>
            <person name="Halpern A.L."/>
            <person name="Halter G.M."/>
            <person name="Han M.V."/>
            <person name="Heger A."/>
            <person name="Hillier L."/>
            <person name="Hinrichs A.S."/>
            <person name="Holmes I."/>
            <person name="Hoskins R.A."/>
            <person name="Hubisz M.J."/>
            <person name="Hultmark D."/>
            <person name="Huntley M.A."/>
            <person name="Jaffe D.B."/>
            <person name="Jagadeeshan S."/>
            <person name="Jeck W.R."/>
            <person name="Johnson J."/>
            <person name="Jones C.D."/>
            <person name="Jordan W.C."/>
            <person name="Karpen G.H."/>
            <person name="Kataoka E."/>
            <person name="Keightley P.D."/>
            <person name="Kheradpour P."/>
            <person name="Kirkness E.F."/>
            <person name="Koerich L.B."/>
            <person name="Kristiansen K."/>
            <person name="Kudrna D."/>
            <person name="Kulathinal R.J."/>
            <person name="Kumar S."/>
            <person name="Kwok R."/>
            <person name="Lander E."/>
            <person name="Langley C.H."/>
            <person name="Lapoint R."/>
            <person name="Lazzaro B.P."/>
            <person name="Lee S.J."/>
            <person name="Levesque L."/>
            <person name="Li R."/>
            <person name="Lin C.F."/>
            <person name="Lin M.F."/>
            <person name="Lindblad-Toh K."/>
            <person name="Llopart A."/>
            <person name="Long M."/>
            <person name="Low L."/>
            <person name="Lozovsky E."/>
            <person name="Lu J."/>
            <person name="Luo M."/>
            <person name="Machado C.A."/>
            <person name="Makalowski W."/>
            <person name="Marzo M."/>
            <person name="Matsuda M."/>
            <person name="Matzkin L."/>
            <person name="McAllister B."/>
            <person name="McBride C.S."/>
            <person name="McKernan B."/>
            <person name="McKernan K."/>
            <person name="Mendez-Lago M."/>
            <person name="Minx P."/>
            <person name="Mollenhauer M.U."/>
            <person name="Montooth K."/>
            <person name="Mount S.M."/>
            <person name="Mu X."/>
            <person name="Myers E."/>
            <person name="Negre B."/>
            <person name="Newfeld S."/>
            <person name="Nielsen R."/>
            <person name="Noor M.A."/>
            <person name="O'Grady P."/>
            <person name="Pachter L."/>
            <person name="Papaceit M."/>
            <person name="Parisi M.J."/>
            <person name="Parisi M."/>
            <person name="Parts L."/>
            <person name="Pedersen J.S."/>
            <person name="Pesole G."/>
            <person name="Phillippy A.M."/>
            <person name="Ponting C.P."/>
            <person name="Pop M."/>
            <person name="Porcelli D."/>
            <person name="Powell J.R."/>
            <person name="Prohaska S."/>
            <person name="Pruitt K."/>
            <person name="Puig M."/>
            <person name="Quesneville H."/>
            <person name="Ram K.R."/>
            <person name="Rand D."/>
            <person name="Rasmussen M.D."/>
            <person name="Reed L.K."/>
            <person name="Reenan R."/>
            <person name="Reily A."/>
            <person name="Remington K.A."/>
            <person name="Rieger T.T."/>
            <person name="Ritchie M.G."/>
            <person name="Robin C."/>
            <person name="Rogers Y.H."/>
            <person name="Rohde C."/>
            <person name="Rozas J."/>
            <person name="Rubenfield M.J."/>
            <person name="Ruiz A."/>
            <person name="Russo S."/>
            <person name="Salzberg S.L."/>
            <person name="Sanchez-Gracia A."/>
            <person name="Saranga D.J."/>
            <person name="Sato H."/>
            <person name="Schaeffer S.W."/>
            <person name="Schatz M.C."/>
            <person name="Schlenke T."/>
            <person name="Schwartz R."/>
            <person name="Segarra C."/>
            <person name="Singh R.S."/>
            <person name="Sirot L."/>
            <person name="Sirota M."/>
            <person name="Sisneros N.B."/>
            <person name="Smith C.D."/>
            <person name="Smith T.F."/>
            <person name="Spieth J."/>
            <person name="Stage D.E."/>
            <person name="Stark A."/>
            <person name="Stephan W."/>
            <person name="Strausberg R.L."/>
            <person name="Strempel S."/>
            <person name="Sturgill D."/>
            <person name="Sutton G."/>
            <person name="Sutton G.G."/>
            <person name="Tao W."/>
            <person name="Teichmann S."/>
            <person name="Tobari Y.N."/>
            <person name="Tomimura Y."/>
            <person name="Tsolas J.M."/>
            <person name="Valente V.L."/>
            <person name="Venter E."/>
            <person name="Venter J.C."/>
            <person name="Vicario S."/>
            <person name="Vieira F.G."/>
            <person name="Vilella A.J."/>
            <person name="Villasante A."/>
            <person name="Walenz B."/>
            <person name="Wang J."/>
            <person name="Wasserman M."/>
            <person name="Watts T."/>
            <person name="Wilson D."/>
            <person name="Wilson R.K."/>
            <person name="Wing R.A."/>
            <person name="Wolfner M.F."/>
            <person name="Wong A."/>
            <person name="Wong G.K."/>
            <person name="Wu C.I."/>
            <person name="Wu G."/>
            <person name="Yamamoto D."/>
            <person name="Yang H.P."/>
            <person name="Yang S.P."/>
            <person name="Yorke J.A."/>
            <person name="Yoshida K."/>
            <person name="Zdobnov E."/>
            <person name="Zhang P."/>
            <person name="Zhang Y."/>
            <person name="Zimin A.V."/>
            <person name="Baldwin J."/>
            <person name="Abdouelleil A."/>
            <person name="Abdulkadir J."/>
            <person name="Abebe A."/>
            <person name="Abera B."/>
            <person name="Abreu J."/>
            <person name="Acer S.C."/>
            <person name="Aftuck L."/>
            <person name="Alexander A."/>
            <person name="An P."/>
            <person name="Anderson E."/>
            <person name="Anderson S."/>
            <person name="Arachi H."/>
            <person name="Azer M."/>
            <person name="Bachantsang P."/>
            <person name="Barry A."/>
            <person name="Bayul T."/>
            <person name="Berlin A."/>
            <person name="Bessette D."/>
            <person name="Bloom T."/>
            <person name="Blye J."/>
            <person name="Boguslavskiy L."/>
            <person name="Bonnet C."/>
            <person name="Boukhgalter B."/>
            <person name="Bourzgui I."/>
            <person name="Brown A."/>
            <person name="Cahill P."/>
            <person name="Channer S."/>
            <person name="Cheshatsang Y."/>
            <person name="Chuda L."/>
            <person name="Citroen M."/>
            <person name="Collymore A."/>
            <person name="Cooke P."/>
            <person name="Costello M."/>
            <person name="D'Aco K."/>
            <person name="Daza R."/>
            <person name="De Haan G."/>
            <person name="DeGray S."/>
            <person name="DeMaso C."/>
            <person name="Dhargay N."/>
            <person name="Dooley K."/>
            <person name="Dooley E."/>
            <person name="Doricent M."/>
            <person name="Dorje P."/>
            <person name="Dorjee K."/>
            <person name="Dupes A."/>
            <person name="Elong R."/>
            <person name="Falk J."/>
            <person name="Farina A."/>
            <person name="Faro S."/>
            <person name="Ferguson D."/>
            <person name="Fisher S."/>
            <person name="Foley C.D."/>
            <person name="Franke A."/>
            <person name="Friedrich D."/>
            <person name="Gadbois L."/>
            <person name="Gearin G."/>
            <person name="Gearin C.R."/>
            <person name="Giannoukos G."/>
            <person name="Goode T."/>
            <person name="Graham J."/>
            <person name="Grandbois E."/>
            <person name="Grewal S."/>
            <person name="Gyaltsen K."/>
            <person name="Hafez N."/>
            <person name="Hagos B."/>
            <person name="Hall J."/>
            <person name="Henson C."/>
            <person name="Hollinger A."/>
            <person name="Honan T."/>
            <person name="Huard M.D."/>
            <person name="Hughes L."/>
            <person name="Hurhula B."/>
            <person name="Husby M.E."/>
            <person name="Kamat A."/>
            <person name="Kanga B."/>
            <person name="Kashin S."/>
            <person name="Khazanovich D."/>
            <person name="Kisner P."/>
            <person name="Lance K."/>
            <person name="Lara M."/>
            <person name="Lee W."/>
            <person name="Lennon N."/>
            <person name="Letendre F."/>
            <person name="LeVine R."/>
            <person name="Lipovsky A."/>
            <person name="Liu X."/>
            <person name="Liu J."/>
            <person name="Liu S."/>
            <person name="Lokyitsang T."/>
            <person name="Lokyitsang Y."/>
            <person name="Lubonja R."/>
            <person name="Lui A."/>
            <person name="MacDonald P."/>
            <person name="Magnisalis V."/>
            <person name="Maru K."/>
            <person name="Matthews C."/>
            <person name="McCusker W."/>
            <person name="McDonough S."/>
            <person name="Mehta T."/>
            <person name="Meldrim J."/>
            <person name="Meneus L."/>
            <person name="Mihai O."/>
            <person name="Mihalev A."/>
            <person name="Mihova T."/>
            <person name="Mittelman R."/>
            <person name="Mlenga V."/>
            <person name="Montmayeur A."/>
            <person name="Mulrain L."/>
            <person name="Navidi A."/>
            <person name="Naylor J."/>
            <person name="Negash T."/>
            <person name="Nguyen T."/>
            <person name="Nguyen N."/>
            <person name="Nicol R."/>
            <person name="Norbu C."/>
            <person name="Norbu N."/>
            <person name="Novod N."/>
            <person name="O'Neill B."/>
            <person name="Osman S."/>
            <person name="Markiewicz E."/>
            <person name="Oyono O.L."/>
            <person name="Patti C."/>
            <person name="Phunkhang P."/>
            <person name="Pierre F."/>
            <person name="Priest M."/>
            <person name="Raghuraman S."/>
            <person name="Rege F."/>
            <person name="Reyes R."/>
            <person name="Rise C."/>
            <person name="Rogov P."/>
            <person name="Ross K."/>
            <person name="Ryan E."/>
            <person name="Settipalli S."/>
            <person name="Shea T."/>
            <person name="Sherpa N."/>
            <person name="Shi L."/>
            <person name="Shih D."/>
            <person name="Sparrow T."/>
            <person name="Spaulding J."/>
            <person name="Stalker J."/>
            <person name="Stange-Thomann N."/>
            <person name="Stavropoulos S."/>
            <person name="Stone C."/>
            <person name="Strader C."/>
            <person name="Tesfaye S."/>
            <person name="Thomson T."/>
            <person name="Thoulutsang Y."/>
            <person name="Thoulutsang D."/>
            <person name="Topham K."/>
            <person name="Topping I."/>
            <person name="Tsamla T."/>
            <person name="Vassiliev H."/>
            <person name="Vo A."/>
            <person name="Wangchuk T."/>
            <person name="Wangdi T."/>
            <person name="Weiand M."/>
            <person name="Wilkinson J."/>
            <person name="Wilson A."/>
            <person name="Yadav S."/>
            <person name="Young G."/>
            <person name="Yu Q."/>
            <person name="Zembek L."/>
            <person name="Zhong D."/>
            <person name="Zimmer A."/>
            <person name="Zwirko Z."/>
            <person name="Jaffe D.B."/>
            <person name="Alvarez P."/>
            <person name="Brockman W."/>
            <person name="Butler J."/>
            <person name="Chin C."/>
            <person name="Gnerre S."/>
            <person name="Grabherr M."/>
            <person name="Kleber M."/>
            <person name="Mauceli E."/>
            <person name="MacCallum I."/>
        </authorList>
    </citation>
    <scope>NUCLEOTIDE SEQUENCE [LARGE SCALE GENOMIC DNA]</scope>
    <source>
        <strain evidence="7">Tucson 14030-0811.24</strain>
    </source>
</reference>
<dbReference type="CDD" id="cd06146">
    <property type="entry name" value="mut-7_like_exo"/>
    <property type="match status" value="1"/>
</dbReference>
<protein>
    <recommendedName>
        <fullName evidence="5">3'-5' exonuclease domain-containing protein</fullName>
    </recommendedName>
</protein>
<accession>B4N7C5</accession>
<dbReference type="EMBL" id="CH964182">
    <property type="protein sequence ID" value="EDW80266.2"/>
    <property type="molecule type" value="Genomic_DNA"/>
</dbReference>
<dbReference type="GO" id="GO:0003676">
    <property type="term" value="F:nucleic acid binding"/>
    <property type="evidence" value="ECO:0007669"/>
    <property type="project" value="InterPro"/>
</dbReference>
<keyword evidence="4" id="KW-0269">Exonuclease</keyword>
<dbReference type="InterPro" id="IPR002562">
    <property type="entry name" value="3'-5'_exonuclease_dom"/>
</dbReference>
<dbReference type="SMR" id="B4N7C5"/>
<dbReference type="GO" id="GO:0010526">
    <property type="term" value="P:transposable element silencing"/>
    <property type="evidence" value="ECO:0007669"/>
    <property type="project" value="EnsemblMetazoa"/>
</dbReference>
<dbReference type="GO" id="GO:0044748">
    <property type="term" value="F:3'-5'-exoribonuclease activity involved in mature miRNA 3'-end processing"/>
    <property type="evidence" value="ECO:0007669"/>
    <property type="project" value="EnsemblMetazoa"/>
</dbReference>
<evidence type="ECO:0000256" key="2">
    <source>
        <dbReference type="ARBA" id="ARBA00022723"/>
    </source>
</evidence>
<gene>
    <name evidence="6" type="primary">Dwil\GK21051</name>
    <name evidence="6" type="ORF">Dwil_GK21051</name>
</gene>
<dbReference type="GO" id="GO:0140965">
    <property type="term" value="P:secondary piRNA processing"/>
    <property type="evidence" value="ECO:0007669"/>
    <property type="project" value="EnsemblMetazoa"/>
</dbReference>
<keyword evidence="1" id="KW-0540">Nuclease</keyword>
<proteinExistence type="predicted"/>
<evidence type="ECO:0000313" key="6">
    <source>
        <dbReference type="EMBL" id="EDW80266.2"/>
    </source>
</evidence>
<dbReference type="Gene3D" id="3.30.420.10">
    <property type="entry name" value="Ribonuclease H-like superfamily/Ribonuclease H"/>
    <property type="match status" value="1"/>
</dbReference>
<dbReference type="InterPro" id="IPR036397">
    <property type="entry name" value="RNaseH_sf"/>
</dbReference>
<keyword evidence="7" id="KW-1185">Reference proteome</keyword>
<dbReference type="GO" id="GO:0140990">
    <property type="term" value="P:primary piRNA processing"/>
    <property type="evidence" value="ECO:0007669"/>
    <property type="project" value="EnsemblMetazoa"/>
</dbReference>
<dbReference type="GO" id="GO:0043186">
    <property type="term" value="C:P granule"/>
    <property type="evidence" value="ECO:0007669"/>
    <property type="project" value="EnsemblMetazoa"/>
</dbReference>
<dbReference type="SUPFAM" id="SSF53098">
    <property type="entry name" value="Ribonuclease H-like"/>
    <property type="match status" value="1"/>
</dbReference>
<organism evidence="6 7">
    <name type="scientific">Drosophila willistoni</name>
    <name type="common">Fruit fly</name>
    <dbReference type="NCBI Taxonomy" id="7260"/>
    <lineage>
        <taxon>Eukaryota</taxon>
        <taxon>Metazoa</taxon>
        <taxon>Ecdysozoa</taxon>
        <taxon>Arthropoda</taxon>
        <taxon>Hexapoda</taxon>
        <taxon>Insecta</taxon>
        <taxon>Pterygota</taxon>
        <taxon>Neoptera</taxon>
        <taxon>Endopterygota</taxon>
        <taxon>Diptera</taxon>
        <taxon>Brachycera</taxon>
        <taxon>Muscomorpha</taxon>
        <taxon>Ephydroidea</taxon>
        <taxon>Drosophilidae</taxon>
        <taxon>Drosophila</taxon>
        <taxon>Sophophora</taxon>
    </lineage>
</organism>
<dbReference type="InterPro" id="IPR012337">
    <property type="entry name" value="RNaseH-like_sf"/>
</dbReference>
<dbReference type="Pfam" id="PF01612">
    <property type="entry name" value="DNA_pol_A_exo1"/>
    <property type="match status" value="1"/>
</dbReference>
<keyword evidence="3" id="KW-0378">Hydrolase</keyword>
<dbReference type="InParanoid" id="B4N7C5"/>
<evidence type="ECO:0000256" key="1">
    <source>
        <dbReference type="ARBA" id="ARBA00022722"/>
    </source>
</evidence>
<dbReference type="InterPro" id="IPR037432">
    <property type="entry name" value="Mut-7_DEDDy_dom"/>
</dbReference>
<name>B4N7C5_DROWI</name>
<dbReference type="GO" id="GO:1990904">
    <property type="term" value="C:ribonucleoprotein complex"/>
    <property type="evidence" value="ECO:0007669"/>
    <property type="project" value="EnsemblMetazoa"/>
</dbReference>
<dbReference type="SMART" id="SM00474">
    <property type="entry name" value="35EXOc"/>
    <property type="match status" value="1"/>
</dbReference>
<sequence length="632" mass="72617">MAKKASNRCMLNAIPAGYESDEKELDFYLSQLKIKRLEDITHQAGIDGLDFDATLDGEMLSFFNTFREKWNMCSKSKSPFLAKDLSKALVSDREPLLTALKIFANCPDSSHVKPKSLSHFVLDTACKLQEELPHLSEQCDRNTSMIAFNFIKTTTGLLSLNQSIIKAYRLYEIRDLLLPKLKEMLANGHCKEVTQWAINLNITHEFDMMEIAFPLLAQEKLPLAEEYLDQATNQRLPFVKFLDSLLHKNKSVMNLCEPHLGRYKNMKICHNVLSYRPVAKVVARLAKKYGYDEALIPNYKFTKTSSHLHYLFREYEKSRINLASYRELVSVHAQDYPLQVEFVSYVANAHAYNEALYWINVFKIKPHDCPFEIKSIAEKQDEKEETEPEEEEEQPSMYLTMDLPDNCLIIVDTAQQFEAMMEHLQQEHIIYLDSEWMQNVCLASQLCLLQLATSNQVYLIDCLAHESILPEHWRLMGANIFNNTNIIKVGFSITCDLAMLQRSLPLQLRLQTAHHYLDLRTVWLELKKQKYGVELPFGNVNKVGEALTDLTLLCLGKKLNKSNQCSNWANRPLRREQILYAAIDARCLMLVYNILIDRVPFINSIFEKSVASNNFIRRGGGGGGGNFGNLAK</sequence>
<dbReference type="AlphaFoldDB" id="B4N7C5"/>
<evidence type="ECO:0000313" key="7">
    <source>
        <dbReference type="Proteomes" id="UP000007798"/>
    </source>
</evidence>